<gene>
    <name evidence="1" type="ORF">CSUI_009625</name>
</gene>
<accession>A0A2C6KJ98</accession>
<dbReference type="RefSeq" id="XP_067918282.1">
    <property type="nucleotide sequence ID" value="XM_068069738.1"/>
</dbReference>
<proteinExistence type="predicted"/>
<dbReference type="AlphaFoldDB" id="A0A2C6KJ98"/>
<dbReference type="EMBL" id="MIGC01005820">
    <property type="protein sequence ID" value="PHJ16555.1"/>
    <property type="molecule type" value="Genomic_DNA"/>
</dbReference>
<dbReference type="GeneID" id="94432949"/>
<reference evidence="1 2" key="1">
    <citation type="journal article" date="2017" name="Int. J. Parasitol.">
        <title>The genome of the protozoan parasite Cystoisospora suis and a reverse vaccinology approach to identify vaccine candidates.</title>
        <authorList>
            <person name="Palmieri N."/>
            <person name="Shrestha A."/>
            <person name="Ruttkowski B."/>
            <person name="Beck T."/>
            <person name="Vogl C."/>
            <person name="Tomley F."/>
            <person name="Blake D.P."/>
            <person name="Joachim A."/>
        </authorList>
    </citation>
    <scope>NUCLEOTIDE SEQUENCE [LARGE SCALE GENOMIC DNA]</scope>
    <source>
        <strain evidence="1 2">Wien I</strain>
    </source>
</reference>
<sequence>MKGGSGRREMGLSFWKETVSFFSLELFSSLSHAFLHCVSGVCLSSSCFPRHTLYRHFCRMSDR</sequence>
<keyword evidence="2" id="KW-1185">Reference proteome</keyword>
<organism evidence="1 2">
    <name type="scientific">Cystoisospora suis</name>
    <dbReference type="NCBI Taxonomy" id="483139"/>
    <lineage>
        <taxon>Eukaryota</taxon>
        <taxon>Sar</taxon>
        <taxon>Alveolata</taxon>
        <taxon>Apicomplexa</taxon>
        <taxon>Conoidasida</taxon>
        <taxon>Coccidia</taxon>
        <taxon>Eucoccidiorida</taxon>
        <taxon>Eimeriorina</taxon>
        <taxon>Sarcocystidae</taxon>
        <taxon>Cystoisospora</taxon>
    </lineage>
</organism>
<evidence type="ECO:0000313" key="2">
    <source>
        <dbReference type="Proteomes" id="UP000221165"/>
    </source>
</evidence>
<name>A0A2C6KJ98_9APIC</name>
<dbReference type="Proteomes" id="UP000221165">
    <property type="component" value="Unassembled WGS sequence"/>
</dbReference>
<evidence type="ECO:0000313" key="1">
    <source>
        <dbReference type="EMBL" id="PHJ16555.1"/>
    </source>
</evidence>
<comment type="caution">
    <text evidence="1">The sequence shown here is derived from an EMBL/GenBank/DDBJ whole genome shotgun (WGS) entry which is preliminary data.</text>
</comment>
<dbReference type="VEuPathDB" id="ToxoDB:CSUI_009625"/>
<protein>
    <submittedName>
        <fullName evidence="1">Uncharacterized protein</fullName>
    </submittedName>
</protein>